<dbReference type="InterPro" id="IPR011008">
    <property type="entry name" value="Dimeric_a/b-barrel"/>
</dbReference>
<dbReference type="PANTHER" id="PTHR40260:SF2">
    <property type="entry name" value="BLR8190 PROTEIN"/>
    <property type="match status" value="1"/>
</dbReference>
<reference evidence="5" key="2">
    <citation type="journal article" date="2019" name="Int. J. Syst. Evol. Microbiol.">
        <title>The Global Catalogue of Microorganisms (GCM) 10K type strain sequencing project: providing services to taxonomists for standard genome sequencing and annotation.</title>
        <authorList>
            <consortium name="The Broad Institute Genomics Platform"/>
            <consortium name="The Broad Institute Genome Sequencing Center for Infectious Disease"/>
            <person name="Wu L."/>
            <person name="Ma J."/>
        </authorList>
    </citation>
    <scope>NUCLEOTIDE SEQUENCE [LARGE SCALE GENOMIC DNA]</scope>
    <source>
        <strain evidence="5">NBRC 107710</strain>
    </source>
</reference>
<evidence type="ECO:0000313" key="4">
    <source>
        <dbReference type="Proteomes" id="UP000517759"/>
    </source>
</evidence>
<reference evidence="3 4" key="3">
    <citation type="submission" date="2020-08" db="EMBL/GenBank/DDBJ databases">
        <title>Genomic Encyclopedia of Type Strains, Phase IV (KMG-IV): sequencing the most valuable type-strain genomes for metagenomic binning, comparative biology and taxonomic classification.</title>
        <authorList>
            <person name="Goeker M."/>
        </authorList>
    </citation>
    <scope>NUCLEOTIDE SEQUENCE [LARGE SCALE GENOMIC DNA]</scope>
    <source>
        <strain evidence="3 4">DSM 24105</strain>
    </source>
</reference>
<comment type="caution">
    <text evidence="3">The sequence shown here is derived from an EMBL/GenBank/DDBJ whole genome shotgun (WGS) entry which is preliminary data.</text>
</comment>
<dbReference type="AlphaFoldDB" id="A0A7W6AGU6"/>
<dbReference type="GO" id="GO:0016491">
    <property type="term" value="F:oxidoreductase activity"/>
    <property type="evidence" value="ECO:0007669"/>
    <property type="project" value="InterPro"/>
</dbReference>
<evidence type="ECO:0000313" key="2">
    <source>
        <dbReference type="EMBL" id="GLS42321.1"/>
    </source>
</evidence>
<evidence type="ECO:0000313" key="5">
    <source>
        <dbReference type="Proteomes" id="UP001156881"/>
    </source>
</evidence>
<accession>A0A7W6AGU6</accession>
<dbReference type="EMBL" id="JACIDN010000003">
    <property type="protein sequence ID" value="MBB3902473.1"/>
    <property type="molecule type" value="Genomic_DNA"/>
</dbReference>
<dbReference type="PANTHER" id="PTHR40260">
    <property type="entry name" value="BLR8190 PROTEIN"/>
    <property type="match status" value="1"/>
</dbReference>
<sequence>MVLISVMYPGGAGTRFDMSYYLKTHMPLVSERWSSKGLHGYEVVKGFATPDGTPPPFQVMALLRFESADAFAAAAQANGEEIFGDIPNFTDTQPAVQINDFAE</sequence>
<dbReference type="Pfam" id="PF07110">
    <property type="entry name" value="EthD"/>
    <property type="match status" value="1"/>
</dbReference>
<evidence type="ECO:0000259" key="1">
    <source>
        <dbReference type="Pfam" id="PF07110"/>
    </source>
</evidence>
<proteinExistence type="predicted"/>
<dbReference type="Proteomes" id="UP000517759">
    <property type="component" value="Unassembled WGS sequence"/>
</dbReference>
<feature type="domain" description="EthD" evidence="1">
    <location>
        <begin position="18"/>
        <end position="92"/>
    </location>
</feature>
<dbReference type="RefSeq" id="WP_183504414.1">
    <property type="nucleotide sequence ID" value="NZ_BSPG01000001.1"/>
</dbReference>
<organism evidence="3 4">
    <name type="scientific">Methylobacterium brachythecii</name>
    <dbReference type="NCBI Taxonomy" id="1176177"/>
    <lineage>
        <taxon>Bacteria</taxon>
        <taxon>Pseudomonadati</taxon>
        <taxon>Pseudomonadota</taxon>
        <taxon>Alphaproteobacteria</taxon>
        <taxon>Hyphomicrobiales</taxon>
        <taxon>Methylobacteriaceae</taxon>
        <taxon>Methylobacterium</taxon>
    </lineage>
</organism>
<name>A0A7W6AGU6_9HYPH</name>
<dbReference type="SUPFAM" id="SSF54909">
    <property type="entry name" value="Dimeric alpha+beta barrel"/>
    <property type="match status" value="1"/>
</dbReference>
<protein>
    <submittedName>
        <fullName evidence="3">Uncharacterized protein (TIGR02118 family)</fullName>
    </submittedName>
</protein>
<dbReference type="Gene3D" id="3.30.70.100">
    <property type="match status" value="1"/>
</dbReference>
<dbReference type="EMBL" id="BSPG01000001">
    <property type="protein sequence ID" value="GLS42321.1"/>
    <property type="molecule type" value="Genomic_DNA"/>
</dbReference>
<keyword evidence="5" id="KW-1185">Reference proteome</keyword>
<dbReference type="Proteomes" id="UP001156881">
    <property type="component" value="Unassembled WGS sequence"/>
</dbReference>
<dbReference type="NCBIfam" id="TIGR02118">
    <property type="entry name" value="EthD family reductase"/>
    <property type="match status" value="1"/>
</dbReference>
<dbReference type="InterPro" id="IPR009799">
    <property type="entry name" value="EthD_dom"/>
</dbReference>
<gene>
    <name evidence="2" type="ORF">GCM10007884_03060</name>
    <name evidence="3" type="ORF">GGR33_001968</name>
</gene>
<reference evidence="2" key="4">
    <citation type="submission" date="2023-01" db="EMBL/GenBank/DDBJ databases">
        <title>Draft genome sequence of Methylobacterium brachythecii strain NBRC 107710.</title>
        <authorList>
            <person name="Sun Q."/>
            <person name="Mori K."/>
        </authorList>
    </citation>
    <scope>NUCLEOTIDE SEQUENCE</scope>
    <source>
        <strain evidence="2">NBRC 107710</strain>
    </source>
</reference>
<reference evidence="2" key="1">
    <citation type="journal article" date="2014" name="Int. J. Syst. Evol. Microbiol.">
        <title>Complete genome of a new Firmicutes species belonging to the dominant human colonic microbiota ('Ruminococcus bicirculans') reveals two chromosomes and a selective capacity to utilize plant glucans.</title>
        <authorList>
            <consortium name="NISC Comparative Sequencing Program"/>
            <person name="Wegmann U."/>
            <person name="Louis P."/>
            <person name="Goesmann A."/>
            <person name="Henrissat B."/>
            <person name="Duncan S.H."/>
            <person name="Flint H.J."/>
        </authorList>
    </citation>
    <scope>NUCLEOTIDE SEQUENCE</scope>
    <source>
        <strain evidence="2">NBRC 107710</strain>
    </source>
</reference>
<evidence type="ECO:0000313" key="3">
    <source>
        <dbReference type="EMBL" id="MBB3902473.1"/>
    </source>
</evidence>